<feature type="transmembrane region" description="Helical" evidence="2">
    <location>
        <begin position="40"/>
        <end position="61"/>
    </location>
</feature>
<evidence type="ECO:0000256" key="2">
    <source>
        <dbReference type="SAM" id="Phobius"/>
    </source>
</evidence>
<dbReference type="Proteomes" id="UP000078428">
    <property type="component" value="Unassembled WGS sequence"/>
</dbReference>
<dbReference type="InterPro" id="IPR058647">
    <property type="entry name" value="BSH_CzcB-like"/>
</dbReference>
<evidence type="ECO:0000313" key="5">
    <source>
        <dbReference type="Proteomes" id="UP000078428"/>
    </source>
</evidence>
<dbReference type="Pfam" id="PF25973">
    <property type="entry name" value="BSH_CzcB"/>
    <property type="match status" value="1"/>
</dbReference>
<dbReference type="PRINTS" id="PR01490">
    <property type="entry name" value="RTXTOXIND"/>
</dbReference>
<dbReference type="STRING" id="1285242.A6A04_19250"/>
<evidence type="ECO:0000313" key="4">
    <source>
        <dbReference type="EMBL" id="OAN49558.1"/>
    </source>
</evidence>
<gene>
    <name evidence="4" type="ORF">A6A04_19250</name>
</gene>
<proteinExistence type="predicted"/>
<dbReference type="PANTHER" id="PTHR30386">
    <property type="entry name" value="MEMBRANE FUSION SUBUNIT OF EMRAB-TOLC MULTIDRUG EFFLUX PUMP"/>
    <property type="match status" value="1"/>
</dbReference>
<keyword evidence="5" id="KW-1185">Reference proteome</keyword>
<keyword evidence="2" id="KW-0812">Transmembrane</keyword>
<dbReference type="AlphaFoldDB" id="A0A178MN84"/>
<dbReference type="InterPro" id="IPR050739">
    <property type="entry name" value="MFP"/>
</dbReference>
<keyword evidence="2" id="KW-1133">Transmembrane helix</keyword>
<name>A0A178MN84_9PROT</name>
<dbReference type="PANTHER" id="PTHR30386:SF28">
    <property type="entry name" value="EXPORTED PROTEIN"/>
    <property type="match status" value="1"/>
</dbReference>
<dbReference type="Gene3D" id="2.40.50.100">
    <property type="match status" value="1"/>
</dbReference>
<evidence type="ECO:0000259" key="3">
    <source>
        <dbReference type="Pfam" id="PF25973"/>
    </source>
</evidence>
<dbReference type="EMBL" id="LWQT01000061">
    <property type="protein sequence ID" value="OAN49558.1"/>
    <property type="molecule type" value="Genomic_DNA"/>
</dbReference>
<feature type="coiled-coil region" evidence="1">
    <location>
        <begin position="201"/>
        <end position="260"/>
    </location>
</feature>
<comment type="caution">
    <text evidence="4">The sequence shown here is derived from an EMBL/GenBank/DDBJ whole genome shotgun (WGS) entry which is preliminary data.</text>
</comment>
<evidence type="ECO:0000256" key="1">
    <source>
        <dbReference type="SAM" id="Coils"/>
    </source>
</evidence>
<keyword evidence="1" id="KW-0175">Coiled coil</keyword>
<reference evidence="4 5" key="1">
    <citation type="submission" date="2016-04" db="EMBL/GenBank/DDBJ databases">
        <title>Draft genome sequence of freshwater magnetotactic bacteria Magnetospirillum marisnigri SP-1 and Magnetospirillum moscoviense BB-1.</title>
        <authorList>
            <person name="Koziaeva V."/>
            <person name="Dziuba M.V."/>
            <person name="Ivanov T.M."/>
            <person name="Kuznetsov B."/>
            <person name="Grouzdev D.S."/>
        </authorList>
    </citation>
    <scope>NUCLEOTIDE SEQUENCE [LARGE SCALE GENOMIC DNA]</scope>
    <source>
        <strain evidence="4 5">SP-1</strain>
    </source>
</reference>
<dbReference type="InterPro" id="IPR022275">
    <property type="entry name" value="NHPM_bacteriocin_SS_HylD"/>
</dbReference>
<sequence length="435" mass="47903">MISLWGLGMSTNQTIFRQVALERLSTPEQLDQVMRVTSPLSWLMAGSVAVLIVTAIIWSLLATIPVKVGAQGILISPGGVLTVSSEHGGRITEMLVRLGQRVSAGQLVARLEQPELRQDLDTANAELGELRRQRQQIIEFQGRDNKVQLSLLSQKKKDTQETLRHLGDRIHWLSERERNEAGLLAKQYIDRNRYINTKIELNAAIEARSKAANELKQVERDETTLSIGKERELLDKEMLIGAATRKIEALEERLARQSSVISPYSGDIVEFKVNQGEVVEKGKALFSLLPARSEGAAKAKGGDLIAVVYVNPNDGKKVRLGMPVQVAPSTVKREEYGFIMGHVKEVAEIPSTSEGMMRILKNQQLVTSLSGGGAPFEVVVELQRDPATPTGFKWSSSRGPEAEINTSTLIDSTITVRSVHLISLAIPPLEALLDR</sequence>
<dbReference type="NCBIfam" id="TIGR03794">
    <property type="entry name" value="NHLM_micro_HlyD"/>
    <property type="match status" value="1"/>
</dbReference>
<keyword evidence="2" id="KW-0472">Membrane</keyword>
<protein>
    <recommendedName>
        <fullName evidence="3">CzcB-like barrel-sandwich hybrid domain-containing protein</fullName>
    </recommendedName>
</protein>
<accession>A0A178MN84</accession>
<feature type="domain" description="CzcB-like barrel-sandwich hybrid" evidence="3">
    <location>
        <begin position="82"/>
        <end position="287"/>
    </location>
</feature>
<organism evidence="4 5">
    <name type="scientific">Paramagnetospirillum marisnigri</name>
    <dbReference type="NCBI Taxonomy" id="1285242"/>
    <lineage>
        <taxon>Bacteria</taxon>
        <taxon>Pseudomonadati</taxon>
        <taxon>Pseudomonadota</taxon>
        <taxon>Alphaproteobacteria</taxon>
        <taxon>Rhodospirillales</taxon>
        <taxon>Magnetospirillaceae</taxon>
        <taxon>Paramagnetospirillum</taxon>
    </lineage>
</organism>